<dbReference type="GO" id="GO:0005634">
    <property type="term" value="C:nucleus"/>
    <property type="evidence" value="ECO:0007669"/>
    <property type="project" value="UniProtKB-SubCell"/>
</dbReference>
<keyword evidence="6" id="KW-1185">Reference proteome</keyword>
<evidence type="ECO:0000256" key="1">
    <source>
        <dbReference type="ARBA" id="ARBA00004123"/>
    </source>
</evidence>
<dbReference type="InterPro" id="IPR052255">
    <property type="entry name" value="RNA_pol_II_subunit5-mediator"/>
</dbReference>
<feature type="region of interest" description="Disordered" evidence="4">
    <location>
        <begin position="221"/>
        <end position="253"/>
    </location>
</feature>
<dbReference type="Gene3D" id="1.10.287.370">
    <property type="match status" value="1"/>
</dbReference>
<name>A0A182STY7_9DIPT</name>
<dbReference type="InterPro" id="IPR009053">
    <property type="entry name" value="Prefoldin"/>
</dbReference>
<evidence type="ECO:0000256" key="2">
    <source>
        <dbReference type="ARBA" id="ARBA00023242"/>
    </source>
</evidence>
<evidence type="ECO:0000256" key="3">
    <source>
        <dbReference type="ARBA" id="ARBA00038295"/>
    </source>
</evidence>
<dbReference type="GO" id="GO:0019212">
    <property type="term" value="F:phosphatase inhibitor activity"/>
    <property type="evidence" value="ECO:0007669"/>
    <property type="project" value="TreeGrafter"/>
</dbReference>
<dbReference type="GO" id="GO:0000122">
    <property type="term" value="P:negative regulation of transcription by RNA polymerase II"/>
    <property type="evidence" value="ECO:0007669"/>
    <property type="project" value="TreeGrafter"/>
</dbReference>
<protein>
    <submittedName>
        <fullName evidence="5">Uncharacterized protein</fullName>
    </submittedName>
</protein>
<evidence type="ECO:0000256" key="4">
    <source>
        <dbReference type="SAM" id="MobiDB-lite"/>
    </source>
</evidence>
<dbReference type="Pfam" id="PF02996">
    <property type="entry name" value="Prefoldin"/>
    <property type="match status" value="1"/>
</dbReference>
<dbReference type="Proteomes" id="UP000075901">
    <property type="component" value="Unassembled WGS sequence"/>
</dbReference>
<organism evidence="5 6">
    <name type="scientific">Anopheles maculatus</name>
    <dbReference type="NCBI Taxonomy" id="74869"/>
    <lineage>
        <taxon>Eukaryota</taxon>
        <taxon>Metazoa</taxon>
        <taxon>Ecdysozoa</taxon>
        <taxon>Arthropoda</taxon>
        <taxon>Hexapoda</taxon>
        <taxon>Insecta</taxon>
        <taxon>Pterygota</taxon>
        <taxon>Neoptera</taxon>
        <taxon>Endopterygota</taxon>
        <taxon>Diptera</taxon>
        <taxon>Nematocera</taxon>
        <taxon>Culicoidea</taxon>
        <taxon>Culicidae</taxon>
        <taxon>Anophelinae</taxon>
        <taxon>Anopheles</taxon>
        <taxon>Anopheles maculatus group</taxon>
    </lineage>
</organism>
<comment type="similarity">
    <text evidence="3">Belongs to the RNA polymerase II subunit 5-mediating protein family.</text>
</comment>
<dbReference type="VEuPathDB" id="VectorBase:AMAM013339"/>
<accession>A0A182STY7</accession>
<dbReference type="InterPro" id="IPR004127">
    <property type="entry name" value="Prefoldin_subunit_alpha"/>
</dbReference>
<keyword evidence="2" id="KW-0539">Nucleus</keyword>
<sequence length="521" mass="60697">MYRNAPKADILIPLGTKAFIPGQLYQTGEVVVSHGYGYFSECSSEQAETIADRRIHLANELLQKYKRERSLYSDKLEVPLMNEAFALENNGQEIIEAYDEDVEKCWREEHRRLVRENKQREREAKELAAKRATSEEISDEKLFAQLDEMELLEELENEMDQLELPTGENDDDQLGRLMRGEIQLKERTRISYKQTESFPEPGSVMHVPSAKVSTADIQQQIKSDGPKFKAEELEEQIETTDDEEHEQDDDEDDITKEFSQLLDDTKNYTTKEKIRTFHAKLKVVRQRLYENSLDIVQKVDLYQLHDELEEALEFLLPLNDSVDEQPVTKWETVKQQDADKGKQITFIEHVEEQKEPKSETIKIHDIDTGRKVKFADQEQIKLITNRHLGEQALLNDPKNTLFLPVNHTEFTSYYKSDSIDEIVSPADIYRKFLADEVFFKQSQFSDLKSILKHCKTNQTCPEHSVKQYPRTNGASEIQKLDLLGEIVEHTTIGSVTQDANVQFTQRSEQKRKMSRFKQQRN</sequence>
<reference evidence="5" key="2">
    <citation type="submission" date="2020-05" db="UniProtKB">
        <authorList>
            <consortium name="EnsemblMetazoa"/>
        </authorList>
    </citation>
    <scope>IDENTIFICATION</scope>
    <source>
        <strain evidence="5">maculatus3</strain>
    </source>
</reference>
<dbReference type="SUPFAM" id="SSF46579">
    <property type="entry name" value="Prefoldin"/>
    <property type="match status" value="1"/>
</dbReference>
<evidence type="ECO:0000313" key="6">
    <source>
        <dbReference type="Proteomes" id="UP000075901"/>
    </source>
</evidence>
<dbReference type="PANTHER" id="PTHR15111">
    <property type="entry name" value="RNA POLYMERASE II SUBUNIT 5-MEDIATING PROTEIN NNX3"/>
    <property type="match status" value="1"/>
</dbReference>
<evidence type="ECO:0000313" key="5">
    <source>
        <dbReference type="EnsemblMetazoa" id="AMAM013339-PA"/>
    </source>
</evidence>
<dbReference type="GO" id="GO:0003682">
    <property type="term" value="F:chromatin binding"/>
    <property type="evidence" value="ECO:0007669"/>
    <property type="project" value="TreeGrafter"/>
</dbReference>
<dbReference type="EnsemblMetazoa" id="AMAM013339-RA">
    <property type="protein sequence ID" value="AMAM013339-PA"/>
    <property type="gene ID" value="AMAM013339"/>
</dbReference>
<feature type="compositionally biased region" description="Acidic residues" evidence="4">
    <location>
        <begin position="232"/>
        <end position="253"/>
    </location>
</feature>
<dbReference type="PANTHER" id="PTHR15111:SF0">
    <property type="entry name" value="UNCONVENTIONAL PREFOLDIN RPB5 INTERACTOR 1"/>
    <property type="match status" value="1"/>
</dbReference>
<proteinExistence type="inferred from homology"/>
<comment type="subcellular location">
    <subcellularLocation>
        <location evidence="1">Nucleus</location>
    </subcellularLocation>
</comment>
<dbReference type="GO" id="GO:0003714">
    <property type="term" value="F:transcription corepressor activity"/>
    <property type="evidence" value="ECO:0007669"/>
    <property type="project" value="TreeGrafter"/>
</dbReference>
<reference evidence="6" key="1">
    <citation type="submission" date="2013-09" db="EMBL/GenBank/DDBJ databases">
        <title>The Genome Sequence of Anopheles maculatus species B.</title>
        <authorList>
            <consortium name="The Broad Institute Genomics Platform"/>
            <person name="Neafsey D.E."/>
            <person name="Besansky N."/>
            <person name="Howell P."/>
            <person name="Walton C."/>
            <person name="Young S.K."/>
            <person name="Zeng Q."/>
            <person name="Gargeya S."/>
            <person name="Fitzgerald M."/>
            <person name="Haas B."/>
            <person name="Abouelleil A."/>
            <person name="Allen A.W."/>
            <person name="Alvarado L."/>
            <person name="Arachchi H.M."/>
            <person name="Berlin A.M."/>
            <person name="Chapman S.B."/>
            <person name="Gainer-Dewar J."/>
            <person name="Goldberg J."/>
            <person name="Griggs A."/>
            <person name="Gujja S."/>
            <person name="Hansen M."/>
            <person name="Howarth C."/>
            <person name="Imamovic A."/>
            <person name="Ireland A."/>
            <person name="Larimer J."/>
            <person name="McCowan C."/>
            <person name="Murphy C."/>
            <person name="Pearson M."/>
            <person name="Poon T.W."/>
            <person name="Priest M."/>
            <person name="Roberts A."/>
            <person name="Saif S."/>
            <person name="Shea T."/>
            <person name="Sisk P."/>
            <person name="Sykes S."/>
            <person name="Wortman J."/>
            <person name="Nusbaum C."/>
            <person name="Birren B."/>
        </authorList>
    </citation>
    <scope>NUCLEOTIDE SEQUENCE [LARGE SCALE GENOMIC DNA]</scope>
    <source>
        <strain evidence="6">maculatus3</strain>
    </source>
</reference>
<dbReference type="AlphaFoldDB" id="A0A182STY7"/>